<dbReference type="GO" id="GO:0032266">
    <property type="term" value="F:phosphatidylinositol-3-phosphate binding"/>
    <property type="evidence" value="ECO:0007669"/>
    <property type="project" value="UniProtKB-UniRule"/>
</dbReference>
<protein>
    <recommendedName>
        <fullName evidence="7">Vacuolar protein-sorting-associated protein 36</fullName>
    </recommendedName>
    <alternativeName>
        <fullName evidence="7">ESCRT-II complex subunit VPS36</fullName>
    </alternativeName>
</protein>
<keyword evidence="2 7" id="KW-0813">Transport</keyword>
<evidence type="ECO:0000313" key="9">
    <source>
        <dbReference type="EMBL" id="GMG26271.1"/>
    </source>
</evidence>
<comment type="subunit">
    <text evidence="7">Component of the endosomal sorting complex required for transport II (ESCRT-II).</text>
</comment>
<dbReference type="GO" id="GO:0031902">
    <property type="term" value="C:late endosome membrane"/>
    <property type="evidence" value="ECO:0007669"/>
    <property type="project" value="UniProtKB-UniRule"/>
</dbReference>
<dbReference type="Pfam" id="PF16988">
    <property type="entry name" value="Vps36-NZF-N"/>
    <property type="match status" value="1"/>
</dbReference>
<dbReference type="Gene3D" id="2.30.30.380">
    <property type="entry name" value="Zn-finger domain of Sec23/24"/>
    <property type="match status" value="1"/>
</dbReference>
<comment type="caution">
    <text evidence="9">The sequence shown here is derived from an EMBL/GenBank/DDBJ whole genome shotgun (WGS) entry which is preliminary data.</text>
</comment>
<dbReference type="InterPro" id="IPR021648">
    <property type="entry name" value="GLUE_dom"/>
</dbReference>
<evidence type="ECO:0000313" key="10">
    <source>
        <dbReference type="Proteomes" id="UP001165063"/>
    </source>
</evidence>
<keyword evidence="7" id="KW-0963">Cytoplasm</keyword>
<dbReference type="PANTHER" id="PTHR13128:SF12">
    <property type="entry name" value="VACUOLAR PROTEIN-SORTING-ASSOCIATED PROTEIN 36"/>
    <property type="match status" value="1"/>
</dbReference>
<keyword evidence="10" id="KW-1185">Reference proteome</keyword>
<dbReference type="EMBL" id="BSXU01001332">
    <property type="protein sequence ID" value="GMG26271.1"/>
    <property type="molecule type" value="Genomic_DNA"/>
</dbReference>
<dbReference type="GO" id="GO:0000814">
    <property type="term" value="C:ESCRT II complex"/>
    <property type="evidence" value="ECO:0007669"/>
    <property type="project" value="UniProtKB-UniRule"/>
</dbReference>
<dbReference type="GO" id="GO:0008270">
    <property type="term" value="F:zinc ion binding"/>
    <property type="evidence" value="ECO:0007669"/>
    <property type="project" value="UniProtKB-KW"/>
</dbReference>
<evidence type="ECO:0000256" key="4">
    <source>
        <dbReference type="ARBA" id="ARBA00022771"/>
    </source>
</evidence>
<comment type="subcellular location">
    <subcellularLocation>
        <location evidence="7">Cytoplasm</location>
    </subcellularLocation>
    <subcellularLocation>
        <location evidence="7">Endosome</location>
    </subcellularLocation>
</comment>
<dbReference type="InterPro" id="IPR001876">
    <property type="entry name" value="Znf_RanBP2"/>
</dbReference>
<evidence type="ECO:0000259" key="8">
    <source>
        <dbReference type="PROSITE" id="PS51495"/>
    </source>
</evidence>
<evidence type="ECO:0000256" key="2">
    <source>
        <dbReference type="ARBA" id="ARBA00022448"/>
    </source>
</evidence>
<dbReference type="GO" id="GO:0043130">
    <property type="term" value="F:ubiquitin binding"/>
    <property type="evidence" value="ECO:0007669"/>
    <property type="project" value="UniProtKB-UniRule"/>
</dbReference>
<organism evidence="9 10">
    <name type="scientific">Ambrosiozyma monospora</name>
    <name type="common">Yeast</name>
    <name type="synonym">Endomycopsis monosporus</name>
    <dbReference type="NCBI Taxonomy" id="43982"/>
    <lineage>
        <taxon>Eukaryota</taxon>
        <taxon>Fungi</taxon>
        <taxon>Dikarya</taxon>
        <taxon>Ascomycota</taxon>
        <taxon>Saccharomycotina</taxon>
        <taxon>Pichiomycetes</taxon>
        <taxon>Pichiales</taxon>
        <taxon>Pichiaceae</taxon>
        <taxon>Ambrosiozyma</taxon>
    </lineage>
</organism>
<dbReference type="OrthoDB" id="271448at2759"/>
<dbReference type="Gene3D" id="1.10.10.10">
    <property type="entry name" value="Winged helix-like DNA-binding domain superfamily/Winged helix DNA-binding domain"/>
    <property type="match status" value="1"/>
</dbReference>
<proteinExistence type="inferred from homology"/>
<comment type="function">
    <text evidence="7">Component of the ESCRT-II complex (endosomal sorting complex required for transport II), which is required for multivesicular body (MVB) formation and sorting of endosomal cargo proteins into MVBs.</text>
</comment>
<gene>
    <name evidence="9" type="ORF">Amon01_000324500</name>
</gene>
<comment type="similarity">
    <text evidence="1 7">Belongs to the VPS36 family.</text>
</comment>
<dbReference type="Pfam" id="PF11605">
    <property type="entry name" value="Vps36_ESCRT-II"/>
    <property type="match status" value="1"/>
</dbReference>
<evidence type="ECO:0000256" key="7">
    <source>
        <dbReference type="RuleBase" id="RU367095"/>
    </source>
</evidence>
<dbReference type="InterPro" id="IPR036390">
    <property type="entry name" value="WH_DNA-bd_sf"/>
</dbReference>
<dbReference type="Pfam" id="PF04157">
    <property type="entry name" value="EAP30"/>
    <property type="match status" value="1"/>
</dbReference>
<accession>A0A9W6YW79</accession>
<evidence type="ECO:0000256" key="5">
    <source>
        <dbReference type="ARBA" id="ARBA00022833"/>
    </source>
</evidence>
<dbReference type="SMART" id="SM00547">
    <property type="entry name" value="ZnF_RBZ"/>
    <property type="match status" value="1"/>
</dbReference>
<keyword evidence="3" id="KW-0479">Metal-binding</keyword>
<dbReference type="InterPro" id="IPR011993">
    <property type="entry name" value="PH-like_dom_sf"/>
</dbReference>
<dbReference type="GO" id="GO:0043328">
    <property type="term" value="P:protein transport to vacuole involved in ubiquitin-dependent protein catabolic process via the multivesicular body sorting pathway"/>
    <property type="evidence" value="ECO:0007669"/>
    <property type="project" value="UniProtKB-UniRule"/>
</dbReference>
<dbReference type="InterPro" id="IPR036443">
    <property type="entry name" value="Znf_RanBP2_sf"/>
</dbReference>
<keyword evidence="7" id="KW-0967">Endosome</keyword>
<dbReference type="InterPro" id="IPR031558">
    <property type="entry name" value="Vps36-NZF-N"/>
</dbReference>
<sequence length="582" mass="65128">MSSTIQSHSWKNAPLTSSGRPVLLEKEHEISIQDNIGLYQDNLKLLDYQNGRIYLTSRRLIFVIGSNKNKSKNVKHTSIALDMMEVSRLELYTGFLKSSPKIIIHLKPKDDSVTTSDLSMAPTSSQTNDDEIYQHDVNWVCPICYFSNPIPAKQVSAIKRGLSKAELPVCHSCGVKASIEIINQLQEDANDVSNSQPKPQEIDYLTLDGSQCTKCTFINHPSMLHCEMCGAPLASLNLPTQLLDPSALHTHGNSSTVSASKSTLTLRTEEYGNSKYPKENIVKLSFRNGGSRLFYQKFQEAVEKAEWRYADENDGLNRGAIKLNPGMDANTMTSHDLTNQFEKAIQESNNNKVHVPQSVGIHGLQANHTKKNYETSMLLNNSLQDLEILMAKGKELIKLGRSYQLLLMNDSSNKNSASQQIDENASLLHNSKASIKILDNIITKNEFSKSYANSSKLTSLTNLKKGKSTANGTSATTKSGFSTLYIEELARQIFEFVVDENLLDKNNGLITLYELYSSYNKARGINLISPVELYDCVSYFEKLNLNLKVTRLDTEPNNNKSEADNCPTQDLYIVAQYYNFKI</sequence>
<dbReference type="SUPFAM" id="SSF90209">
    <property type="entry name" value="Ran binding protein zinc finger-like"/>
    <property type="match status" value="1"/>
</dbReference>
<evidence type="ECO:0000256" key="6">
    <source>
        <dbReference type="ARBA" id="ARBA00022927"/>
    </source>
</evidence>
<reference evidence="9" key="1">
    <citation type="submission" date="2023-04" db="EMBL/GenBank/DDBJ databases">
        <title>Ambrosiozyma monospora NBRC 1965.</title>
        <authorList>
            <person name="Ichikawa N."/>
            <person name="Sato H."/>
            <person name="Tonouchi N."/>
        </authorList>
    </citation>
    <scope>NUCLEOTIDE SEQUENCE</scope>
    <source>
        <strain evidence="9">NBRC 1965</strain>
    </source>
</reference>
<dbReference type="PROSITE" id="PS51495">
    <property type="entry name" value="GLUE"/>
    <property type="match status" value="1"/>
</dbReference>
<dbReference type="Proteomes" id="UP001165063">
    <property type="component" value="Unassembled WGS sequence"/>
</dbReference>
<evidence type="ECO:0000256" key="3">
    <source>
        <dbReference type="ARBA" id="ARBA00022723"/>
    </source>
</evidence>
<dbReference type="InterPro" id="IPR040608">
    <property type="entry name" value="Snf8/Vps36"/>
</dbReference>
<dbReference type="InterPro" id="IPR037855">
    <property type="entry name" value="Vps36"/>
</dbReference>
<evidence type="ECO:0000256" key="1">
    <source>
        <dbReference type="ARBA" id="ARBA00009697"/>
    </source>
</evidence>
<feature type="domain" description="GLUE N-terminal" evidence="8">
    <location>
        <begin position="13"/>
        <end position="314"/>
    </location>
</feature>
<dbReference type="Gene3D" id="2.30.29.30">
    <property type="entry name" value="Pleckstrin-homology domain (PH domain)/Phosphotyrosine-binding domain (PTB)"/>
    <property type="match status" value="1"/>
</dbReference>
<keyword evidence="5" id="KW-0862">Zinc</keyword>
<keyword evidence="4" id="KW-0863">Zinc-finger</keyword>
<name>A0A9W6YW79_AMBMO</name>
<dbReference type="SUPFAM" id="SSF50729">
    <property type="entry name" value="PH domain-like"/>
    <property type="match status" value="2"/>
</dbReference>
<dbReference type="AlphaFoldDB" id="A0A9W6YW79"/>
<dbReference type="SUPFAM" id="SSF46785">
    <property type="entry name" value="Winged helix' DNA-binding domain"/>
    <property type="match status" value="1"/>
</dbReference>
<dbReference type="InterPro" id="IPR036388">
    <property type="entry name" value="WH-like_DNA-bd_sf"/>
</dbReference>
<dbReference type="PANTHER" id="PTHR13128">
    <property type="entry name" value="VACUOLAR PROTEIN-SORTING-ASSOCIATED PROTEIN 36"/>
    <property type="match status" value="1"/>
</dbReference>
<keyword evidence="6 7" id="KW-0653">Protein transport</keyword>